<proteinExistence type="predicted"/>
<protein>
    <submittedName>
        <fullName evidence="1">Uncharacterized protein</fullName>
    </submittedName>
</protein>
<dbReference type="AlphaFoldDB" id="B4W356"/>
<reference evidence="1 2" key="1">
    <citation type="submission" date="2008-07" db="EMBL/GenBank/DDBJ databases">
        <authorList>
            <person name="Tandeau de Marsac N."/>
            <person name="Ferriera S."/>
            <person name="Johnson J."/>
            <person name="Kravitz S."/>
            <person name="Beeson K."/>
            <person name="Sutton G."/>
            <person name="Rogers Y.-H."/>
            <person name="Friedman R."/>
            <person name="Frazier M."/>
            <person name="Venter J.C."/>
        </authorList>
    </citation>
    <scope>NUCLEOTIDE SEQUENCE [LARGE SCALE GENOMIC DNA]</scope>
    <source>
        <strain evidence="1 2">PCC 7420</strain>
    </source>
</reference>
<organism evidence="1 2">
    <name type="scientific">Coleofasciculus chthonoplastes PCC 7420</name>
    <dbReference type="NCBI Taxonomy" id="118168"/>
    <lineage>
        <taxon>Bacteria</taxon>
        <taxon>Bacillati</taxon>
        <taxon>Cyanobacteriota</taxon>
        <taxon>Cyanophyceae</taxon>
        <taxon>Coleofasciculales</taxon>
        <taxon>Coleofasciculaceae</taxon>
        <taxon>Coleofasciculus</taxon>
    </lineage>
</organism>
<dbReference type="EMBL" id="DS989873">
    <property type="protein sequence ID" value="EDX71371.1"/>
    <property type="molecule type" value="Genomic_DNA"/>
</dbReference>
<accession>B4W356</accession>
<dbReference type="HOGENOM" id="CLU_3326803_0_0_3"/>
<keyword evidence="2" id="KW-1185">Reference proteome</keyword>
<gene>
    <name evidence="1" type="ORF">MC7420_1585</name>
</gene>
<dbReference type="Proteomes" id="UP000003835">
    <property type="component" value="Unassembled WGS sequence"/>
</dbReference>
<name>B4W356_9CYAN</name>
<evidence type="ECO:0000313" key="1">
    <source>
        <dbReference type="EMBL" id="EDX71371.1"/>
    </source>
</evidence>
<evidence type="ECO:0000313" key="2">
    <source>
        <dbReference type="Proteomes" id="UP000003835"/>
    </source>
</evidence>
<sequence>MFLEKDMMAVTPLAHGKVINRPNSSIQPDSMTPLMIKP</sequence>